<feature type="region of interest" description="Disordered" evidence="8">
    <location>
        <begin position="1"/>
        <end position="123"/>
    </location>
</feature>
<keyword evidence="2" id="KW-1003">Cell membrane</keyword>
<dbReference type="Pfam" id="PF08478">
    <property type="entry name" value="POTRA_1"/>
    <property type="match status" value="1"/>
</dbReference>
<evidence type="ECO:0000256" key="6">
    <source>
        <dbReference type="ARBA" id="ARBA00023136"/>
    </source>
</evidence>
<sequence>MADAEDGDERRSRRARSTRDRRGRTTERRSQTRRSRTDPPEEPSRRAEQERGRATPDASRARRRRPSDDAAPKTTGRASTTRRTDTRTRRRTEPARPDSSGTSRARGTGRDAGRPSTRRLRPDAVRVLRGEPGRRPAPTRARYLRRRWVAVLVAASVLVLTYAVLFTSLLGVRSVEVVGVREIPKDDVIRAADIADGTPMVRLDADEAAARVAKLPRVFEVRVERSWPSTVQIIVTERAPVAVLRAGSEIHLVDETGLDYATAATAPPNLPTLAMANVKPENPATRSAVSVLGAIPRQLRVQVTTVTAETPGDVRLTLTDGRVVKWGNADENARKAAVLGALLTRPGRTYDVATPDFPTVSG</sequence>
<feature type="transmembrane region" description="Helical" evidence="9">
    <location>
        <begin position="148"/>
        <end position="172"/>
    </location>
</feature>
<evidence type="ECO:0000259" key="10">
    <source>
        <dbReference type="PROSITE" id="PS51779"/>
    </source>
</evidence>
<dbReference type="InterPro" id="IPR005548">
    <property type="entry name" value="Cell_div_FtsQ/DivIB_C"/>
</dbReference>
<evidence type="ECO:0000256" key="2">
    <source>
        <dbReference type="ARBA" id="ARBA00022475"/>
    </source>
</evidence>
<feature type="compositionally biased region" description="Basic and acidic residues" evidence="8">
    <location>
        <begin position="17"/>
        <end position="54"/>
    </location>
</feature>
<proteinExistence type="predicted"/>
<keyword evidence="12" id="KW-1185">Reference proteome</keyword>
<dbReference type="Gene3D" id="3.10.20.310">
    <property type="entry name" value="membrane protein fhac"/>
    <property type="match status" value="1"/>
</dbReference>
<keyword evidence="3 11" id="KW-0132">Cell division</keyword>
<feature type="domain" description="POTRA" evidence="10">
    <location>
        <begin position="170"/>
        <end position="238"/>
    </location>
</feature>
<accession>A0A4R7VB91</accession>
<dbReference type="InterPro" id="IPR013685">
    <property type="entry name" value="POTRA_FtsQ_type"/>
</dbReference>
<evidence type="ECO:0000256" key="4">
    <source>
        <dbReference type="ARBA" id="ARBA00022692"/>
    </source>
</evidence>
<keyword evidence="6 9" id="KW-0472">Membrane</keyword>
<dbReference type="PANTHER" id="PTHR37820:SF1">
    <property type="entry name" value="CELL DIVISION PROTEIN FTSQ"/>
    <property type="match status" value="1"/>
</dbReference>
<dbReference type="Proteomes" id="UP000294927">
    <property type="component" value="Unassembled WGS sequence"/>
</dbReference>
<evidence type="ECO:0000256" key="7">
    <source>
        <dbReference type="ARBA" id="ARBA00023306"/>
    </source>
</evidence>
<name>A0A4R7VB91_9PSEU</name>
<evidence type="ECO:0000256" key="3">
    <source>
        <dbReference type="ARBA" id="ARBA00022618"/>
    </source>
</evidence>
<protein>
    <submittedName>
        <fullName evidence="11">Cell division protein FtsQ</fullName>
    </submittedName>
</protein>
<keyword evidence="7" id="KW-0131">Cell cycle</keyword>
<dbReference type="Pfam" id="PF03799">
    <property type="entry name" value="FtsQ_DivIB_C"/>
    <property type="match status" value="1"/>
</dbReference>
<keyword evidence="4 9" id="KW-0812">Transmembrane</keyword>
<gene>
    <name evidence="11" type="ORF">CLV71_111262</name>
</gene>
<dbReference type="PANTHER" id="PTHR37820">
    <property type="entry name" value="CELL DIVISION PROTEIN DIVIB"/>
    <property type="match status" value="1"/>
</dbReference>
<feature type="compositionally biased region" description="Low complexity" evidence="8">
    <location>
        <begin position="72"/>
        <end position="81"/>
    </location>
</feature>
<organism evidence="11 12">
    <name type="scientific">Actinophytocola oryzae</name>
    <dbReference type="NCBI Taxonomy" id="502181"/>
    <lineage>
        <taxon>Bacteria</taxon>
        <taxon>Bacillati</taxon>
        <taxon>Actinomycetota</taxon>
        <taxon>Actinomycetes</taxon>
        <taxon>Pseudonocardiales</taxon>
        <taxon>Pseudonocardiaceae</taxon>
    </lineage>
</organism>
<dbReference type="RefSeq" id="WP_133905945.1">
    <property type="nucleotide sequence ID" value="NZ_SOCP01000011.1"/>
</dbReference>
<evidence type="ECO:0000256" key="8">
    <source>
        <dbReference type="SAM" id="MobiDB-lite"/>
    </source>
</evidence>
<feature type="compositionally biased region" description="Basic and acidic residues" evidence="8">
    <location>
        <begin position="82"/>
        <end position="96"/>
    </location>
</feature>
<dbReference type="PROSITE" id="PS51779">
    <property type="entry name" value="POTRA"/>
    <property type="match status" value="1"/>
</dbReference>
<evidence type="ECO:0000256" key="1">
    <source>
        <dbReference type="ARBA" id="ARBA00004370"/>
    </source>
</evidence>
<comment type="caution">
    <text evidence="11">The sequence shown here is derived from an EMBL/GenBank/DDBJ whole genome shotgun (WGS) entry which is preliminary data.</text>
</comment>
<evidence type="ECO:0000313" key="12">
    <source>
        <dbReference type="Proteomes" id="UP000294927"/>
    </source>
</evidence>
<keyword evidence="5 9" id="KW-1133">Transmembrane helix</keyword>
<comment type="subcellular location">
    <subcellularLocation>
        <location evidence="1">Membrane</location>
    </subcellularLocation>
</comment>
<evidence type="ECO:0000256" key="5">
    <source>
        <dbReference type="ARBA" id="ARBA00022989"/>
    </source>
</evidence>
<dbReference type="AlphaFoldDB" id="A0A4R7VB91"/>
<dbReference type="InterPro" id="IPR050487">
    <property type="entry name" value="FtsQ_DivIB"/>
</dbReference>
<reference evidence="11 12" key="1">
    <citation type="submission" date="2019-03" db="EMBL/GenBank/DDBJ databases">
        <title>Genomic Encyclopedia of Archaeal and Bacterial Type Strains, Phase II (KMG-II): from individual species to whole genera.</title>
        <authorList>
            <person name="Goeker M."/>
        </authorList>
    </citation>
    <scope>NUCLEOTIDE SEQUENCE [LARGE SCALE GENOMIC DNA]</scope>
    <source>
        <strain evidence="11 12">DSM 45499</strain>
    </source>
</reference>
<evidence type="ECO:0000313" key="11">
    <source>
        <dbReference type="EMBL" id="TDV46303.1"/>
    </source>
</evidence>
<dbReference type="InterPro" id="IPR034746">
    <property type="entry name" value="POTRA"/>
</dbReference>
<dbReference type="EMBL" id="SOCP01000011">
    <property type="protein sequence ID" value="TDV46303.1"/>
    <property type="molecule type" value="Genomic_DNA"/>
</dbReference>
<dbReference type="GO" id="GO:0005886">
    <property type="term" value="C:plasma membrane"/>
    <property type="evidence" value="ECO:0007669"/>
    <property type="project" value="TreeGrafter"/>
</dbReference>
<dbReference type="OrthoDB" id="9790760at2"/>
<dbReference type="GO" id="GO:0051301">
    <property type="term" value="P:cell division"/>
    <property type="evidence" value="ECO:0007669"/>
    <property type="project" value="UniProtKB-KW"/>
</dbReference>
<evidence type="ECO:0000256" key="9">
    <source>
        <dbReference type="SAM" id="Phobius"/>
    </source>
</evidence>